<keyword evidence="7 11" id="KW-0418">Kinase</keyword>
<dbReference type="GO" id="GO:0004765">
    <property type="term" value="F:shikimate kinase activity"/>
    <property type="evidence" value="ECO:0007669"/>
    <property type="project" value="UniProtKB-UniRule"/>
</dbReference>
<evidence type="ECO:0000256" key="4">
    <source>
        <dbReference type="ARBA" id="ARBA00022605"/>
    </source>
</evidence>
<sequence length="195" mass="21482">MKMLPRAKANALIEALGGRSIVFVGLMGAGKTVIGKQVAAMLSLPFVDSDHEIEAVSRMTIPEIFEAYGEQEFRALEQRVILRVLESGPQVLSTGGGAFINENTRAAIIAQGISVWLKADLNLLMERVSRRQNRPLLKVADPRAVMADLMARRYPVYETANIIIHSRDVQKDVICAEVIEEVLRHCLSATEGQTV</sequence>
<keyword evidence="11" id="KW-0460">Magnesium</keyword>
<dbReference type="GO" id="GO:0009423">
    <property type="term" value="P:chorismate biosynthetic process"/>
    <property type="evidence" value="ECO:0007669"/>
    <property type="project" value="UniProtKB-UniRule"/>
</dbReference>
<dbReference type="NCBIfam" id="NF010552">
    <property type="entry name" value="PRK13946.1"/>
    <property type="match status" value="1"/>
</dbReference>
<dbReference type="GO" id="GO:0005829">
    <property type="term" value="C:cytosol"/>
    <property type="evidence" value="ECO:0007669"/>
    <property type="project" value="TreeGrafter"/>
</dbReference>
<dbReference type="Pfam" id="PF01202">
    <property type="entry name" value="SKI"/>
    <property type="match status" value="1"/>
</dbReference>
<keyword evidence="11" id="KW-0963">Cytoplasm</keyword>
<keyword evidence="4 11" id="KW-0028">Amino-acid biosynthesis</keyword>
<dbReference type="InterPro" id="IPR000623">
    <property type="entry name" value="Shikimate_kinase/TSH1"/>
</dbReference>
<comment type="caution">
    <text evidence="12">The sequence shown here is derived from an EMBL/GenBank/DDBJ whole genome shotgun (WGS) entry which is preliminary data.</text>
</comment>
<evidence type="ECO:0000313" key="13">
    <source>
        <dbReference type="Proteomes" id="UP000641137"/>
    </source>
</evidence>
<dbReference type="PANTHER" id="PTHR21087">
    <property type="entry name" value="SHIKIMATE KINASE"/>
    <property type="match status" value="1"/>
</dbReference>
<evidence type="ECO:0000256" key="5">
    <source>
        <dbReference type="ARBA" id="ARBA00022679"/>
    </source>
</evidence>
<dbReference type="HAMAP" id="MF_00109">
    <property type="entry name" value="Shikimate_kinase"/>
    <property type="match status" value="1"/>
</dbReference>
<comment type="cofactor">
    <cofactor evidence="11">
        <name>Mg(2+)</name>
        <dbReference type="ChEBI" id="CHEBI:18420"/>
    </cofactor>
    <text evidence="11">Binds 1 Mg(2+) ion per subunit.</text>
</comment>
<comment type="catalytic activity">
    <reaction evidence="10 11">
        <text>shikimate + ATP = 3-phosphoshikimate + ADP + H(+)</text>
        <dbReference type="Rhea" id="RHEA:13121"/>
        <dbReference type="ChEBI" id="CHEBI:15378"/>
        <dbReference type="ChEBI" id="CHEBI:30616"/>
        <dbReference type="ChEBI" id="CHEBI:36208"/>
        <dbReference type="ChEBI" id="CHEBI:145989"/>
        <dbReference type="ChEBI" id="CHEBI:456216"/>
        <dbReference type="EC" id="2.7.1.71"/>
    </reaction>
</comment>
<dbReference type="GO" id="GO:0005524">
    <property type="term" value="F:ATP binding"/>
    <property type="evidence" value="ECO:0007669"/>
    <property type="project" value="UniProtKB-UniRule"/>
</dbReference>
<dbReference type="Gene3D" id="3.40.50.300">
    <property type="entry name" value="P-loop containing nucleotide triphosphate hydrolases"/>
    <property type="match status" value="1"/>
</dbReference>
<keyword evidence="8 11" id="KW-0067">ATP-binding</keyword>
<comment type="subunit">
    <text evidence="11">Monomer.</text>
</comment>
<feature type="binding site" evidence="11">
    <location>
        <position position="32"/>
    </location>
    <ligand>
        <name>Mg(2+)</name>
        <dbReference type="ChEBI" id="CHEBI:18420"/>
    </ligand>
</feature>
<comment type="similarity">
    <text evidence="2 11">Belongs to the shikimate kinase family.</text>
</comment>
<dbReference type="PRINTS" id="PR01100">
    <property type="entry name" value="SHIKIMTKNASE"/>
</dbReference>
<protein>
    <recommendedName>
        <fullName evidence="3 11">Shikimate kinase</fullName>
        <shortName evidence="11">SK</shortName>
        <ecNumber evidence="3 11">2.7.1.71</ecNumber>
    </recommendedName>
</protein>
<evidence type="ECO:0000256" key="9">
    <source>
        <dbReference type="ARBA" id="ARBA00023141"/>
    </source>
</evidence>
<dbReference type="PROSITE" id="PS01128">
    <property type="entry name" value="SHIKIMATE_KINASE"/>
    <property type="match status" value="1"/>
</dbReference>
<dbReference type="GO" id="GO:0000287">
    <property type="term" value="F:magnesium ion binding"/>
    <property type="evidence" value="ECO:0007669"/>
    <property type="project" value="UniProtKB-UniRule"/>
</dbReference>
<name>A0A8J3DK45_9HYPH</name>
<proteinExistence type="inferred from homology"/>
<comment type="pathway">
    <text evidence="1 11">Metabolic intermediate biosynthesis; chorismate biosynthesis; chorismate from D-erythrose 4-phosphate and phosphoenolpyruvate: step 5/7.</text>
</comment>
<evidence type="ECO:0000256" key="11">
    <source>
        <dbReference type="HAMAP-Rule" id="MF_00109"/>
    </source>
</evidence>
<keyword evidence="13" id="KW-1185">Reference proteome</keyword>
<evidence type="ECO:0000256" key="7">
    <source>
        <dbReference type="ARBA" id="ARBA00022777"/>
    </source>
</evidence>
<gene>
    <name evidence="11 12" type="primary">aroK</name>
    <name evidence="12" type="ORF">GCM10010136_27090</name>
</gene>
<evidence type="ECO:0000256" key="2">
    <source>
        <dbReference type="ARBA" id="ARBA00006997"/>
    </source>
</evidence>
<dbReference type="Proteomes" id="UP000641137">
    <property type="component" value="Unassembled WGS sequence"/>
</dbReference>
<feature type="binding site" evidence="11">
    <location>
        <position position="153"/>
    </location>
    <ligand>
        <name>substrate</name>
    </ligand>
</feature>
<feature type="binding site" evidence="11">
    <location>
        <position position="96"/>
    </location>
    <ligand>
        <name>substrate</name>
    </ligand>
</feature>
<dbReference type="CDD" id="cd00464">
    <property type="entry name" value="SK"/>
    <property type="match status" value="1"/>
</dbReference>
<dbReference type="EC" id="2.7.1.71" evidence="3 11"/>
<dbReference type="EMBL" id="BMZO01000009">
    <property type="protein sequence ID" value="GHC76410.1"/>
    <property type="molecule type" value="Genomic_DNA"/>
</dbReference>
<evidence type="ECO:0000256" key="6">
    <source>
        <dbReference type="ARBA" id="ARBA00022741"/>
    </source>
</evidence>
<dbReference type="SUPFAM" id="SSF52540">
    <property type="entry name" value="P-loop containing nucleoside triphosphate hydrolases"/>
    <property type="match status" value="1"/>
</dbReference>
<evidence type="ECO:0000256" key="8">
    <source>
        <dbReference type="ARBA" id="ARBA00022840"/>
    </source>
</evidence>
<dbReference type="PANTHER" id="PTHR21087:SF16">
    <property type="entry name" value="SHIKIMATE KINASE 1, CHLOROPLASTIC"/>
    <property type="match status" value="1"/>
</dbReference>
<reference evidence="12" key="2">
    <citation type="submission" date="2020-09" db="EMBL/GenBank/DDBJ databases">
        <authorList>
            <person name="Sun Q."/>
            <person name="Kim S."/>
        </authorList>
    </citation>
    <scope>NUCLEOTIDE SEQUENCE</scope>
    <source>
        <strain evidence="12">KCTC 42097</strain>
    </source>
</reference>
<organism evidence="12 13">
    <name type="scientific">Limoniibacter endophyticus</name>
    <dbReference type="NCBI Taxonomy" id="1565040"/>
    <lineage>
        <taxon>Bacteria</taxon>
        <taxon>Pseudomonadati</taxon>
        <taxon>Pseudomonadota</taxon>
        <taxon>Alphaproteobacteria</taxon>
        <taxon>Hyphomicrobiales</taxon>
        <taxon>Bartonellaceae</taxon>
        <taxon>Limoniibacter</taxon>
    </lineage>
</organism>
<dbReference type="InterPro" id="IPR027417">
    <property type="entry name" value="P-loop_NTPase"/>
</dbReference>
<dbReference type="InterPro" id="IPR023000">
    <property type="entry name" value="Shikimate_kinase_CS"/>
</dbReference>
<feature type="binding site" evidence="11">
    <location>
        <position position="134"/>
    </location>
    <ligand>
        <name>ATP</name>
        <dbReference type="ChEBI" id="CHEBI:30616"/>
    </ligand>
</feature>
<feature type="binding site" evidence="11">
    <location>
        <position position="50"/>
    </location>
    <ligand>
        <name>substrate</name>
    </ligand>
</feature>
<comment type="caution">
    <text evidence="11">Lacks conserved residue(s) required for the propagation of feature annotation.</text>
</comment>
<keyword evidence="11" id="KW-0479">Metal-binding</keyword>
<accession>A0A8J3DK45</accession>
<evidence type="ECO:0000256" key="3">
    <source>
        <dbReference type="ARBA" id="ARBA00012154"/>
    </source>
</evidence>
<keyword evidence="5 11" id="KW-0808">Transferase</keyword>
<dbReference type="RefSeq" id="WP_244636751.1">
    <property type="nucleotide sequence ID" value="NZ_BMZO01000009.1"/>
</dbReference>
<keyword evidence="9 11" id="KW-0057">Aromatic amino acid biosynthesis</keyword>
<feature type="binding site" evidence="11">
    <location>
        <position position="74"/>
    </location>
    <ligand>
        <name>substrate</name>
    </ligand>
</feature>
<dbReference type="InterPro" id="IPR031322">
    <property type="entry name" value="Shikimate/glucono_kinase"/>
</dbReference>
<evidence type="ECO:0000256" key="1">
    <source>
        <dbReference type="ARBA" id="ARBA00004842"/>
    </source>
</evidence>
<dbReference type="GO" id="GO:0009073">
    <property type="term" value="P:aromatic amino acid family biosynthetic process"/>
    <property type="evidence" value="ECO:0007669"/>
    <property type="project" value="UniProtKB-KW"/>
</dbReference>
<comment type="subcellular location">
    <subcellularLocation>
        <location evidence="11">Cytoplasm</location>
    </subcellularLocation>
</comment>
<dbReference type="AlphaFoldDB" id="A0A8J3DK45"/>
<keyword evidence="6 11" id="KW-0547">Nucleotide-binding</keyword>
<feature type="binding site" evidence="11">
    <location>
        <begin position="28"/>
        <end position="33"/>
    </location>
    <ligand>
        <name>ATP</name>
        <dbReference type="ChEBI" id="CHEBI:30616"/>
    </ligand>
</feature>
<dbReference type="UniPathway" id="UPA00053">
    <property type="reaction ID" value="UER00088"/>
</dbReference>
<evidence type="ECO:0000313" key="12">
    <source>
        <dbReference type="EMBL" id="GHC76410.1"/>
    </source>
</evidence>
<reference evidence="12" key="1">
    <citation type="journal article" date="2014" name="Int. J. Syst. Evol. Microbiol.">
        <title>Complete genome sequence of Corynebacterium casei LMG S-19264T (=DSM 44701T), isolated from a smear-ripened cheese.</title>
        <authorList>
            <consortium name="US DOE Joint Genome Institute (JGI-PGF)"/>
            <person name="Walter F."/>
            <person name="Albersmeier A."/>
            <person name="Kalinowski J."/>
            <person name="Ruckert C."/>
        </authorList>
    </citation>
    <scope>NUCLEOTIDE SEQUENCE</scope>
    <source>
        <strain evidence="12">KCTC 42097</strain>
    </source>
</reference>
<comment type="function">
    <text evidence="11">Catalyzes the specific phosphorylation of the 3-hydroxyl group of shikimic acid using ATP as a cosubstrate.</text>
</comment>
<dbReference type="GO" id="GO:0008652">
    <property type="term" value="P:amino acid biosynthetic process"/>
    <property type="evidence" value="ECO:0007669"/>
    <property type="project" value="UniProtKB-KW"/>
</dbReference>
<evidence type="ECO:0000256" key="10">
    <source>
        <dbReference type="ARBA" id="ARBA00048567"/>
    </source>
</evidence>